<dbReference type="OrthoDB" id="7628061at2"/>
<protein>
    <submittedName>
        <fullName evidence="1">Ankyrin repeats (3 copies)</fullName>
    </submittedName>
</protein>
<keyword evidence="2" id="KW-1185">Reference proteome</keyword>
<sequence length="273" mass="32285">MFIKYKKTSLKYNLIIILFLLSNTFAFSYSFEDNYNCSTLYRAIDNNINIRTEPNLTCKTLGQLFFNDRIYVDKERSTSEWFYCYIPKIDNIAYCSTKYFVIVPDFTEDLRKKYYNGDETVISDFKNKYIKPVVFDYIIENELSKFSEEKCLSIVKNIYESKNFKEGDSTILTSATRTNYYSVVQYLVSKEDILENINRKNNQYAPALFWALQKDNFLIAELLLQSGADPNFYTVYNTNAFESLDEFVEYGYMSEKDCADFKQLLLKYGYSNK</sequence>
<evidence type="ECO:0000313" key="2">
    <source>
        <dbReference type="Proteomes" id="UP000182737"/>
    </source>
</evidence>
<dbReference type="Gene3D" id="1.25.40.20">
    <property type="entry name" value="Ankyrin repeat-containing domain"/>
    <property type="match status" value="1"/>
</dbReference>
<dbReference type="SUPFAM" id="SSF48403">
    <property type="entry name" value="Ankyrin repeat"/>
    <property type="match status" value="1"/>
</dbReference>
<accession>A0A1I3NMW1</accession>
<evidence type="ECO:0000313" key="1">
    <source>
        <dbReference type="EMBL" id="SFJ10555.1"/>
    </source>
</evidence>
<dbReference type="Pfam" id="PF12796">
    <property type="entry name" value="Ank_2"/>
    <property type="match status" value="1"/>
</dbReference>
<dbReference type="Proteomes" id="UP000182737">
    <property type="component" value="Unassembled WGS sequence"/>
</dbReference>
<dbReference type="AlphaFoldDB" id="A0A1I3NMW1"/>
<proteinExistence type="predicted"/>
<dbReference type="SMART" id="SM00248">
    <property type="entry name" value="ANK"/>
    <property type="match status" value="2"/>
</dbReference>
<organism evidence="1 2">
    <name type="scientific">Treponema bryantii</name>
    <dbReference type="NCBI Taxonomy" id="163"/>
    <lineage>
        <taxon>Bacteria</taxon>
        <taxon>Pseudomonadati</taxon>
        <taxon>Spirochaetota</taxon>
        <taxon>Spirochaetia</taxon>
        <taxon>Spirochaetales</taxon>
        <taxon>Treponemataceae</taxon>
        <taxon>Treponema</taxon>
    </lineage>
</organism>
<gene>
    <name evidence="1" type="ORF">SAMN04487775_1212</name>
</gene>
<dbReference type="InterPro" id="IPR002110">
    <property type="entry name" value="Ankyrin_rpt"/>
</dbReference>
<reference evidence="2" key="1">
    <citation type="submission" date="2016-10" db="EMBL/GenBank/DDBJ databases">
        <authorList>
            <person name="Varghese N."/>
            <person name="Submissions S."/>
        </authorList>
    </citation>
    <scope>NUCLEOTIDE SEQUENCE [LARGE SCALE GENOMIC DNA]</scope>
    <source>
        <strain evidence="2">XBD1002</strain>
    </source>
</reference>
<dbReference type="RefSeq" id="WP_074933940.1">
    <property type="nucleotide sequence ID" value="NZ_FORI01000021.1"/>
</dbReference>
<dbReference type="EMBL" id="FORI01000021">
    <property type="protein sequence ID" value="SFJ10555.1"/>
    <property type="molecule type" value="Genomic_DNA"/>
</dbReference>
<dbReference type="InterPro" id="IPR036770">
    <property type="entry name" value="Ankyrin_rpt-contain_sf"/>
</dbReference>
<name>A0A1I3NMW1_9SPIR</name>